<evidence type="ECO:0000259" key="1">
    <source>
        <dbReference type="Pfam" id="PF13966"/>
    </source>
</evidence>
<dbReference type="InParanoid" id="A0A200QVH7"/>
<dbReference type="Pfam" id="PF13966">
    <property type="entry name" value="zf-RVT"/>
    <property type="match status" value="1"/>
</dbReference>
<proteinExistence type="predicted"/>
<dbReference type="AlphaFoldDB" id="A0A200QVH7"/>
<evidence type="ECO:0000313" key="3">
    <source>
        <dbReference type="Proteomes" id="UP000195402"/>
    </source>
</evidence>
<sequence>MESPFQQGRTSTRASTTATLLQLIGTSPPTLDTAHDSFKWALTTSGSFTVKSTYDHLVNSLVGDFPKRLMWNPKISSKISFFMWTAYLNKILTIDNLKKCGNHMANACYSCLRAEESTDHLLTHCQYSHVIWLEILPHSGWCRPFPDTFANLIHGWVSKGLSHVGKIFWSFIPTAISWSIWNERNRRIFYGRTLSSYDLNIQIKTLLHFLVSNTYRDFKTHLDICVFSWDSLFV</sequence>
<keyword evidence="2" id="KW-0548">Nucleotidyltransferase</keyword>
<keyword evidence="3" id="KW-1185">Reference proteome</keyword>
<evidence type="ECO:0000313" key="2">
    <source>
        <dbReference type="EMBL" id="OVA14467.1"/>
    </source>
</evidence>
<dbReference type="GO" id="GO:0003964">
    <property type="term" value="F:RNA-directed DNA polymerase activity"/>
    <property type="evidence" value="ECO:0007669"/>
    <property type="project" value="UniProtKB-KW"/>
</dbReference>
<gene>
    <name evidence="2" type="ORF">BVC80_1361g19</name>
</gene>
<dbReference type="Proteomes" id="UP000195402">
    <property type="component" value="Unassembled WGS sequence"/>
</dbReference>
<dbReference type="InterPro" id="IPR026960">
    <property type="entry name" value="RVT-Znf"/>
</dbReference>
<keyword evidence="2" id="KW-0808">Transferase</keyword>
<comment type="caution">
    <text evidence="2">The sequence shown here is derived from an EMBL/GenBank/DDBJ whole genome shotgun (WGS) entry which is preliminary data.</text>
</comment>
<accession>A0A200QVH7</accession>
<protein>
    <submittedName>
        <fullName evidence="2">Reverse transcriptase zinc-binding domain</fullName>
    </submittedName>
</protein>
<reference evidence="2 3" key="1">
    <citation type="journal article" date="2017" name="Mol. Plant">
        <title>The Genome of Medicinal Plant Macleaya cordata Provides New Insights into Benzylisoquinoline Alkaloids Metabolism.</title>
        <authorList>
            <person name="Liu X."/>
            <person name="Liu Y."/>
            <person name="Huang P."/>
            <person name="Ma Y."/>
            <person name="Qing Z."/>
            <person name="Tang Q."/>
            <person name="Cao H."/>
            <person name="Cheng P."/>
            <person name="Zheng Y."/>
            <person name="Yuan Z."/>
            <person name="Zhou Y."/>
            <person name="Liu J."/>
            <person name="Tang Z."/>
            <person name="Zhuo Y."/>
            <person name="Zhang Y."/>
            <person name="Yu L."/>
            <person name="Huang J."/>
            <person name="Yang P."/>
            <person name="Peng Q."/>
            <person name="Zhang J."/>
            <person name="Jiang W."/>
            <person name="Zhang Z."/>
            <person name="Lin K."/>
            <person name="Ro D.K."/>
            <person name="Chen X."/>
            <person name="Xiong X."/>
            <person name="Shang Y."/>
            <person name="Huang S."/>
            <person name="Zeng J."/>
        </authorList>
    </citation>
    <scope>NUCLEOTIDE SEQUENCE [LARGE SCALE GENOMIC DNA]</scope>
    <source>
        <strain evidence="3">cv. BLH2017</strain>
        <tissue evidence="2">Root</tissue>
    </source>
</reference>
<feature type="domain" description="Reverse transcriptase zinc-binding" evidence="1">
    <location>
        <begin position="48"/>
        <end position="132"/>
    </location>
</feature>
<dbReference type="OMA" id="HMANACY"/>
<dbReference type="EMBL" id="MVGT01001041">
    <property type="protein sequence ID" value="OVA14467.1"/>
    <property type="molecule type" value="Genomic_DNA"/>
</dbReference>
<keyword evidence="2" id="KW-0695">RNA-directed DNA polymerase</keyword>
<dbReference type="OrthoDB" id="696485at2759"/>
<organism evidence="2 3">
    <name type="scientific">Macleaya cordata</name>
    <name type="common">Five-seeded plume-poppy</name>
    <name type="synonym">Bocconia cordata</name>
    <dbReference type="NCBI Taxonomy" id="56857"/>
    <lineage>
        <taxon>Eukaryota</taxon>
        <taxon>Viridiplantae</taxon>
        <taxon>Streptophyta</taxon>
        <taxon>Embryophyta</taxon>
        <taxon>Tracheophyta</taxon>
        <taxon>Spermatophyta</taxon>
        <taxon>Magnoliopsida</taxon>
        <taxon>Ranunculales</taxon>
        <taxon>Papaveraceae</taxon>
        <taxon>Papaveroideae</taxon>
        <taxon>Macleaya</taxon>
    </lineage>
</organism>
<name>A0A200QVH7_MACCD</name>